<dbReference type="Proteomes" id="UP000007755">
    <property type="component" value="Unassembled WGS sequence"/>
</dbReference>
<dbReference type="EMBL" id="GL888090">
    <property type="protein sequence ID" value="EGI67660.1"/>
    <property type="molecule type" value="Genomic_DNA"/>
</dbReference>
<dbReference type="STRING" id="103372.F4WDP7"/>
<evidence type="ECO:0000313" key="2">
    <source>
        <dbReference type="EMBL" id="EGI67660.1"/>
    </source>
</evidence>
<accession>F4WDP7</accession>
<feature type="region of interest" description="Disordered" evidence="1">
    <location>
        <begin position="248"/>
        <end position="267"/>
    </location>
</feature>
<dbReference type="AlphaFoldDB" id="F4WDP7"/>
<feature type="compositionally biased region" description="Basic and acidic residues" evidence="1">
    <location>
        <begin position="254"/>
        <end position="263"/>
    </location>
</feature>
<dbReference type="OrthoDB" id="4504960at2759"/>
<gene>
    <name evidence="2" type="ORF">G5I_03704</name>
</gene>
<evidence type="ECO:0000313" key="3">
    <source>
        <dbReference type="Proteomes" id="UP000007755"/>
    </source>
</evidence>
<keyword evidence="3" id="KW-1185">Reference proteome</keyword>
<dbReference type="InParanoid" id="F4WDP7"/>
<sequence>MEIWLRVTENQPLHFCSTKCHRASDKKEGEKDSMLLLLCSFSAEAGRARHHLLEQKILLNTQELCVDDGDRIRQSHTHARAHVRVLAFGALFLGSPLSPVVASIVMQGFEKMAIGMLPCQRHLYYRMMALKMTQLELKHTSQYFEVVMRMMQRILSQYNLIKLTSDKEDIIKYDYEMIRRFPPKLDNEQRRILFNFTDDCLHGIDHIVTVMHCDYDAETNSYPELFLHFFVTSLCYLHVIEEKKSKRHGLRGSYSREKPERGHAGPKPVTAKCCRTLLFPDKVDVNYIALRVHFSEDLAGAHDNSVPLSHRARKLPIAARNRESPQIFQFCEHLIGDYKGKPLFFREDKSLMLVTEFYVIWTKICGYTGKQQLSCHATRKRLSSYPCAIVLQPARPVLGGRRELDLTLSHYVLAVSLTLGAPKATNSNTAILLAPVSLFKREALS</sequence>
<proteinExistence type="predicted"/>
<evidence type="ECO:0000256" key="1">
    <source>
        <dbReference type="SAM" id="MobiDB-lite"/>
    </source>
</evidence>
<protein>
    <submittedName>
        <fullName evidence="2">Uncharacterized protein</fullName>
    </submittedName>
</protein>
<reference evidence="2" key="1">
    <citation type="submission" date="2011-02" db="EMBL/GenBank/DDBJ databases">
        <title>The genome of the leaf-cutting ant Acromyrmex echinatior suggests key adaptations to social evolution and fungus farming.</title>
        <authorList>
            <person name="Nygaard S."/>
            <person name="Zhang G."/>
        </authorList>
    </citation>
    <scope>NUCLEOTIDE SEQUENCE</scope>
</reference>
<organism evidence="3">
    <name type="scientific">Acromyrmex echinatior</name>
    <name type="common">Panamanian leafcutter ant</name>
    <name type="synonym">Acromyrmex octospinosus echinatior</name>
    <dbReference type="NCBI Taxonomy" id="103372"/>
    <lineage>
        <taxon>Eukaryota</taxon>
        <taxon>Metazoa</taxon>
        <taxon>Ecdysozoa</taxon>
        <taxon>Arthropoda</taxon>
        <taxon>Hexapoda</taxon>
        <taxon>Insecta</taxon>
        <taxon>Pterygota</taxon>
        <taxon>Neoptera</taxon>
        <taxon>Endopterygota</taxon>
        <taxon>Hymenoptera</taxon>
        <taxon>Apocrita</taxon>
        <taxon>Aculeata</taxon>
        <taxon>Formicoidea</taxon>
        <taxon>Formicidae</taxon>
        <taxon>Myrmicinae</taxon>
        <taxon>Acromyrmex</taxon>
    </lineage>
</organism>
<name>F4WDP7_ACREC</name>